<dbReference type="Gramene" id="PSR98767">
    <property type="protein sequence ID" value="PSR98767"/>
    <property type="gene ID" value="CEY00_Acc25292"/>
</dbReference>
<keyword evidence="1" id="KW-0032">Aminotransferase</keyword>
<dbReference type="InterPro" id="IPR001544">
    <property type="entry name" value="Aminotrans_IV"/>
</dbReference>
<dbReference type="FunCoup" id="A0A2R6PYG6">
    <property type="interactions" value="919"/>
</dbReference>
<dbReference type="InParanoid" id="A0A2R6PYG6"/>
<keyword evidence="1" id="KW-0808">Transferase</keyword>
<name>A0A2R6PYG6_ACTCC</name>
<sequence>MSSNRFLIHNGVVSPPSDTPLVSTFLESHPGAYTTTRTHNNASLLVFWERHLRRLTDSARILINSNPELFFKYGNPTDSISSPLMAFSRWESVIRSLVNDSVREVLPVALKERKSGEELAITALLSGNLGNLSEIAGVDEERVSRIFDVYVHVGMYAPSVFGIQENAAHLALVGRGRDVADAKYSDWVRFRKPLERLRPPLTTELLLSNDGDQILEGCMTNLFVVCRKNHNDSSNGAKDIDGYNTNTYPFEIQTAAIKDGVLPGIIRQVIIDICMSNEIPLREVAPSWSKREIWEEAFITSSLRILQHVETIQVPHSWKSLESKSWKDVMWENKHFKEVPGKITTIIQKEIIRKVGVESYEIA</sequence>
<dbReference type="EMBL" id="NKQK01000022">
    <property type="protein sequence ID" value="PSR98767.1"/>
    <property type="molecule type" value="Genomic_DNA"/>
</dbReference>
<organism evidence="1 2">
    <name type="scientific">Actinidia chinensis var. chinensis</name>
    <name type="common">Chinese soft-hair kiwi</name>
    <dbReference type="NCBI Taxonomy" id="1590841"/>
    <lineage>
        <taxon>Eukaryota</taxon>
        <taxon>Viridiplantae</taxon>
        <taxon>Streptophyta</taxon>
        <taxon>Embryophyta</taxon>
        <taxon>Tracheophyta</taxon>
        <taxon>Spermatophyta</taxon>
        <taxon>Magnoliopsida</taxon>
        <taxon>eudicotyledons</taxon>
        <taxon>Gunneridae</taxon>
        <taxon>Pentapetalae</taxon>
        <taxon>asterids</taxon>
        <taxon>Ericales</taxon>
        <taxon>Actinidiaceae</taxon>
        <taxon>Actinidia</taxon>
    </lineage>
</organism>
<dbReference type="InterPro" id="IPR036038">
    <property type="entry name" value="Aminotransferase-like"/>
</dbReference>
<reference evidence="1 2" key="1">
    <citation type="submission" date="2017-07" db="EMBL/GenBank/DDBJ databases">
        <title>An improved, manually edited Actinidia chinensis var. chinensis (kiwifruit) genome highlights the challenges associated with draft genomes and gene prediction in plants.</title>
        <authorList>
            <person name="Pilkington S."/>
            <person name="Crowhurst R."/>
            <person name="Hilario E."/>
            <person name="Nardozza S."/>
            <person name="Fraser L."/>
            <person name="Peng Y."/>
            <person name="Gunaseelan K."/>
            <person name="Simpson R."/>
            <person name="Tahir J."/>
            <person name="Deroles S."/>
            <person name="Templeton K."/>
            <person name="Luo Z."/>
            <person name="Davy M."/>
            <person name="Cheng C."/>
            <person name="Mcneilage M."/>
            <person name="Scaglione D."/>
            <person name="Liu Y."/>
            <person name="Zhang Q."/>
            <person name="Datson P."/>
            <person name="De Silva N."/>
            <person name="Gardiner S."/>
            <person name="Bassett H."/>
            <person name="Chagne D."/>
            <person name="Mccallum J."/>
            <person name="Dzierzon H."/>
            <person name="Deng C."/>
            <person name="Wang Y.-Y."/>
            <person name="Barron N."/>
            <person name="Manako K."/>
            <person name="Bowen J."/>
            <person name="Foster T."/>
            <person name="Erridge Z."/>
            <person name="Tiffin H."/>
            <person name="Waite C."/>
            <person name="Davies K."/>
            <person name="Grierson E."/>
            <person name="Laing W."/>
            <person name="Kirk R."/>
            <person name="Chen X."/>
            <person name="Wood M."/>
            <person name="Montefiori M."/>
            <person name="Brummell D."/>
            <person name="Schwinn K."/>
            <person name="Catanach A."/>
            <person name="Fullerton C."/>
            <person name="Li D."/>
            <person name="Meiyalaghan S."/>
            <person name="Nieuwenhuizen N."/>
            <person name="Read N."/>
            <person name="Prakash R."/>
            <person name="Hunter D."/>
            <person name="Zhang H."/>
            <person name="Mckenzie M."/>
            <person name="Knabel M."/>
            <person name="Harris A."/>
            <person name="Allan A."/>
            <person name="Chen A."/>
            <person name="Janssen B."/>
            <person name="Plunkett B."/>
            <person name="Dwamena C."/>
            <person name="Voogd C."/>
            <person name="Leif D."/>
            <person name="Lafferty D."/>
            <person name="Souleyre E."/>
            <person name="Varkonyi-Gasic E."/>
            <person name="Gambi F."/>
            <person name="Hanley J."/>
            <person name="Yao J.-L."/>
            <person name="Cheung J."/>
            <person name="David K."/>
            <person name="Warren B."/>
            <person name="Marsh K."/>
            <person name="Snowden K."/>
            <person name="Lin-Wang K."/>
            <person name="Brian L."/>
            <person name="Martinez-Sanchez M."/>
            <person name="Wang M."/>
            <person name="Ileperuma N."/>
            <person name="Macnee N."/>
            <person name="Campin R."/>
            <person name="Mcatee P."/>
            <person name="Drummond R."/>
            <person name="Espley R."/>
            <person name="Ireland H."/>
            <person name="Wu R."/>
            <person name="Atkinson R."/>
            <person name="Karunairetnam S."/>
            <person name="Bulley S."/>
            <person name="Chunkath S."/>
            <person name="Hanley Z."/>
            <person name="Storey R."/>
            <person name="Thrimawithana A."/>
            <person name="Thomson S."/>
            <person name="David C."/>
            <person name="Testolin R."/>
        </authorList>
    </citation>
    <scope>NUCLEOTIDE SEQUENCE [LARGE SCALE GENOMIC DNA]</scope>
    <source>
        <strain evidence="2">cv. Red5</strain>
        <tissue evidence="1">Young leaf</tissue>
    </source>
</reference>
<dbReference type="GO" id="GO:0008483">
    <property type="term" value="F:transaminase activity"/>
    <property type="evidence" value="ECO:0007669"/>
    <property type="project" value="UniProtKB-KW"/>
</dbReference>
<evidence type="ECO:0000313" key="1">
    <source>
        <dbReference type="EMBL" id="PSR98767.1"/>
    </source>
</evidence>
<dbReference type="Pfam" id="PF01063">
    <property type="entry name" value="Aminotran_4"/>
    <property type="match status" value="1"/>
</dbReference>
<comment type="caution">
    <text evidence="1">The sequence shown here is derived from an EMBL/GenBank/DDBJ whole genome shotgun (WGS) entry which is preliminary data.</text>
</comment>
<dbReference type="AlphaFoldDB" id="A0A2R6PYG6"/>
<dbReference type="OMA" id="VLCHIGL"/>
<dbReference type="InterPro" id="IPR043132">
    <property type="entry name" value="BCAT-like_C"/>
</dbReference>
<evidence type="ECO:0000313" key="2">
    <source>
        <dbReference type="Proteomes" id="UP000241394"/>
    </source>
</evidence>
<dbReference type="PANTHER" id="PTHR47703:SF2">
    <property type="entry name" value="D-AMINOACID AMINOTRANSFERASE-LIKE PLP-DEPENDENT ENZYMES SUPERFAMILY PROTEIN"/>
    <property type="match status" value="1"/>
</dbReference>
<accession>A0A2R6PYG6</accession>
<dbReference type="PANTHER" id="PTHR47703">
    <property type="entry name" value="D-AMINOACID AMINOTRANSFERASE-LIKE PLP-DEPENDENT ENZYMES SUPERFAMILY PROTEIN"/>
    <property type="match status" value="1"/>
</dbReference>
<keyword evidence="2" id="KW-1185">Reference proteome</keyword>
<protein>
    <submittedName>
        <fullName evidence="1">D-alanine aminotransferase</fullName>
    </submittedName>
</protein>
<gene>
    <name evidence="1" type="ORF">CEY00_Acc25292</name>
</gene>
<dbReference type="SUPFAM" id="SSF56752">
    <property type="entry name" value="D-aminoacid aminotransferase-like PLP-dependent enzymes"/>
    <property type="match status" value="1"/>
</dbReference>
<proteinExistence type="predicted"/>
<dbReference type="Proteomes" id="UP000241394">
    <property type="component" value="Chromosome LG22"/>
</dbReference>
<reference evidence="2" key="2">
    <citation type="journal article" date="2018" name="BMC Genomics">
        <title>A manually annotated Actinidia chinensis var. chinensis (kiwifruit) genome highlights the challenges associated with draft genomes and gene prediction in plants.</title>
        <authorList>
            <person name="Pilkington S.M."/>
            <person name="Crowhurst R."/>
            <person name="Hilario E."/>
            <person name="Nardozza S."/>
            <person name="Fraser L."/>
            <person name="Peng Y."/>
            <person name="Gunaseelan K."/>
            <person name="Simpson R."/>
            <person name="Tahir J."/>
            <person name="Deroles S.C."/>
            <person name="Templeton K."/>
            <person name="Luo Z."/>
            <person name="Davy M."/>
            <person name="Cheng C."/>
            <person name="McNeilage M."/>
            <person name="Scaglione D."/>
            <person name="Liu Y."/>
            <person name="Zhang Q."/>
            <person name="Datson P."/>
            <person name="De Silva N."/>
            <person name="Gardiner S.E."/>
            <person name="Bassett H."/>
            <person name="Chagne D."/>
            <person name="McCallum J."/>
            <person name="Dzierzon H."/>
            <person name="Deng C."/>
            <person name="Wang Y.Y."/>
            <person name="Barron L."/>
            <person name="Manako K."/>
            <person name="Bowen J."/>
            <person name="Foster T.M."/>
            <person name="Erridge Z.A."/>
            <person name="Tiffin H."/>
            <person name="Waite C.N."/>
            <person name="Davies K.M."/>
            <person name="Grierson E.P."/>
            <person name="Laing W.A."/>
            <person name="Kirk R."/>
            <person name="Chen X."/>
            <person name="Wood M."/>
            <person name="Montefiori M."/>
            <person name="Brummell D.A."/>
            <person name="Schwinn K.E."/>
            <person name="Catanach A."/>
            <person name="Fullerton C."/>
            <person name="Li D."/>
            <person name="Meiyalaghan S."/>
            <person name="Nieuwenhuizen N."/>
            <person name="Read N."/>
            <person name="Prakash R."/>
            <person name="Hunter D."/>
            <person name="Zhang H."/>
            <person name="McKenzie M."/>
            <person name="Knabel M."/>
            <person name="Harris A."/>
            <person name="Allan A.C."/>
            <person name="Gleave A."/>
            <person name="Chen A."/>
            <person name="Janssen B.J."/>
            <person name="Plunkett B."/>
            <person name="Ampomah-Dwamena C."/>
            <person name="Voogd C."/>
            <person name="Leif D."/>
            <person name="Lafferty D."/>
            <person name="Souleyre E.J.F."/>
            <person name="Varkonyi-Gasic E."/>
            <person name="Gambi F."/>
            <person name="Hanley J."/>
            <person name="Yao J.L."/>
            <person name="Cheung J."/>
            <person name="David K.M."/>
            <person name="Warren B."/>
            <person name="Marsh K."/>
            <person name="Snowden K.C."/>
            <person name="Lin-Wang K."/>
            <person name="Brian L."/>
            <person name="Martinez-Sanchez M."/>
            <person name="Wang M."/>
            <person name="Ileperuma N."/>
            <person name="Macnee N."/>
            <person name="Campin R."/>
            <person name="McAtee P."/>
            <person name="Drummond R.S.M."/>
            <person name="Espley R.V."/>
            <person name="Ireland H.S."/>
            <person name="Wu R."/>
            <person name="Atkinson R.G."/>
            <person name="Karunairetnam S."/>
            <person name="Bulley S."/>
            <person name="Chunkath S."/>
            <person name="Hanley Z."/>
            <person name="Storey R."/>
            <person name="Thrimawithana A.H."/>
            <person name="Thomson S."/>
            <person name="David C."/>
            <person name="Testolin R."/>
            <person name="Huang H."/>
            <person name="Hellens R.P."/>
            <person name="Schaffer R.J."/>
        </authorList>
    </citation>
    <scope>NUCLEOTIDE SEQUENCE [LARGE SCALE GENOMIC DNA]</scope>
    <source>
        <strain evidence="2">cv. Red5</strain>
    </source>
</reference>
<dbReference type="Gene3D" id="3.20.10.10">
    <property type="entry name" value="D-amino Acid Aminotransferase, subunit A, domain 2"/>
    <property type="match status" value="1"/>
</dbReference>
<dbReference type="OrthoDB" id="59470at2759"/>